<gene>
    <name evidence="3" type="primary">metZ</name>
    <name evidence="7" type="ORF">SAMN05428998_105180</name>
</gene>
<dbReference type="PANTHER" id="PTHR11808:SF80">
    <property type="entry name" value="CYSTATHIONINE GAMMA-LYASE"/>
    <property type="match status" value="1"/>
</dbReference>
<dbReference type="PIRSF" id="PIRSF001434">
    <property type="entry name" value="CGS"/>
    <property type="match status" value="1"/>
</dbReference>
<comment type="similarity">
    <text evidence="3">Belongs to the trans-sulfuration enzymes family. MetZ subfamily.</text>
</comment>
<keyword evidence="2 3" id="KW-0663">Pyridoxal phosphate</keyword>
<feature type="modified residue" description="N6-(pyridoxal phosphate)lysine" evidence="3 4">
    <location>
        <position position="217"/>
    </location>
</feature>
<dbReference type="Gene3D" id="3.90.1150.10">
    <property type="entry name" value="Aspartate Aminotransferase, domain 1"/>
    <property type="match status" value="1"/>
</dbReference>
<dbReference type="FunFam" id="3.90.1150.10:FF:000033">
    <property type="entry name" value="Cystathionine gamma-synthase"/>
    <property type="match status" value="1"/>
</dbReference>
<dbReference type="Pfam" id="PF01053">
    <property type="entry name" value="Cys_Met_Meta_PP"/>
    <property type="match status" value="1"/>
</dbReference>
<dbReference type="InterPro" id="IPR006234">
    <property type="entry name" value="O-succ-hSer_sulfhydrylase"/>
</dbReference>
<dbReference type="RefSeq" id="WP_089229634.1">
    <property type="nucleotide sequence ID" value="NZ_FWZX01000005.1"/>
</dbReference>
<dbReference type="CDD" id="cd00614">
    <property type="entry name" value="CGS_like"/>
    <property type="match status" value="1"/>
</dbReference>
<dbReference type="InterPro" id="IPR015421">
    <property type="entry name" value="PyrdxlP-dep_Trfase_major"/>
</dbReference>
<keyword evidence="3" id="KW-0808">Transferase</keyword>
<evidence type="ECO:0000256" key="3">
    <source>
        <dbReference type="HAMAP-Rule" id="MF_02056"/>
    </source>
</evidence>
<dbReference type="GO" id="GO:0071268">
    <property type="term" value="P:homocysteine biosynthetic process"/>
    <property type="evidence" value="ECO:0007669"/>
    <property type="project" value="InterPro"/>
</dbReference>
<comment type="cofactor">
    <cofactor evidence="1 3 5">
        <name>pyridoxal 5'-phosphate</name>
        <dbReference type="ChEBI" id="CHEBI:597326"/>
    </cofactor>
</comment>
<keyword evidence="3" id="KW-0486">Methionine biosynthesis</keyword>
<accession>A0A1Y6BL88</accession>
<dbReference type="STRING" id="560819.SAMN05428998_105180"/>
<feature type="region of interest" description="Disordered" evidence="6">
    <location>
        <begin position="1"/>
        <end position="32"/>
    </location>
</feature>
<dbReference type="AlphaFoldDB" id="A0A1Y6BL88"/>
<dbReference type="Gene3D" id="3.40.640.10">
    <property type="entry name" value="Type I PLP-dependent aspartate aminotransferase-like (Major domain)"/>
    <property type="match status" value="1"/>
</dbReference>
<dbReference type="InterPro" id="IPR015424">
    <property type="entry name" value="PyrdxlP-dep_Trfase"/>
</dbReference>
<dbReference type="EC" id="2.5.1.-" evidence="3"/>
<dbReference type="InterPro" id="IPR000277">
    <property type="entry name" value="Cys/Met-Metab_PyrdxlP-dep_enz"/>
</dbReference>
<evidence type="ECO:0000313" key="8">
    <source>
        <dbReference type="Proteomes" id="UP000192917"/>
    </source>
</evidence>
<evidence type="ECO:0000256" key="2">
    <source>
        <dbReference type="ARBA" id="ARBA00022898"/>
    </source>
</evidence>
<evidence type="ECO:0000256" key="1">
    <source>
        <dbReference type="ARBA" id="ARBA00001933"/>
    </source>
</evidence>
<proteinExistence type="inferred from homology"/>
<keyword evidence="8" id="KW-1185">Reference proteome</keyword>
<dbReference type="EMBL" id="FWZX01000005">
    <property type="protein sequence ID" value="SMF13616.1"/>
    <property type="molecule type" value="Genomic_DNA"/>
</dbReference>
<sequence>MSETSSRHPGRPAGPGRATRLVRGGLERSPHGETSEALYLTSGFVYETAASAEARFKGEEEGYVYSRYGNPTVTMFEERIAGLEGAEACFATASGMAAVFSALACQLSAGDRLVASRALFGSCFQVVTQILPRFGVETVLVDGTDLEAWKRELAKGAKVVFFETISNPTLEVLDLPAIVALAKAAGATVVADNVFSTPLLLRPIEHGADVSVYSGTKHIDGQGRCLGGAILCSRKFHDDRLLPFVRHTGPALSPFNAWTLLKGLETLELRVERQARTAQAVAEWLEAHPAVTRVVYPGLASHPQHALAARLLEGFGTVVTFEVQGGKEAAFRLLDSLEIVDISNNLGDAKSLITHPATTTHRSMPEEQRRATGITPGLVRLSPGLESAEDLLADLEQGLAAAGGGRAAAE</sequence>
<dbReference type="HAMAP" id="MF_02056">
    <property type="entry name" value="MetZ"/>
    <property type="match status" value="1"/>
</dbReference>
<dbReference type="GO" id="GO:0030170">
    <property type="term" value="F:pyridoxal phosphate binding"/>
    <property type="evidence" value="ECO:0007669"/>
    <property type="project" value="UniProtKB-UniRule"/>
</dbReference>
<dbReference type="FunFam" id="3.40.640.10:FF:000046">
    <property type="entry name" value="Cystathionine gamma-lyase"/>
    <property type="match status" value="1"/>
</dbReference>
<name>A0A1Y6BL88_9PROT</name>
<comment type="subunit">
    <text evidence="3">Homotetramer.</text>
</comment>
<evidence type="ECO:0000256" key="4">
    <source>
        <dbReference type="PIRSR" id="PIRSR001434-2"/>
    </source>
</evidence>
<dbReference type="Proteomes" id="UP000192917">
    <property type="component" value="Unassembled WGS sequence"/>
</dbReference>
<evidence type="ECO:0000313" key="7">
    <source>
        <dbReference type="EMBL" id="SMF13616.1"/>
    </source>
</evidence>
<dbReference type="GO" id="GO:0016846">
    <property type="term" value="F:carbon-sulfur lyase activity"/>
    <property type="evidence" value="ECO:0007669"/>
    <property type="project" value="TreeGrafter"/>
</dbReference>
<dbReference type="GO" id="GO:0016765">
    <property type="term" value="F:transferase activity, transferring alkyl or aryl (other than methyl) groups"/>
    <property type="evidence" value="ECO:0007669"/>
    <property type="project" value="UniProtKB-UniRule"/>
</dbReference>
<dbReference type="NCBIfam" id="TIGR01325">
    <property type="entry name" value="O_suc_HS_sulf"/>
    <property type="match status" value="1"/>
</dbReference>
<evidence type="ECO:0000256" key="6">
    <source>
        <dbReference type="SAM" id="MobiDB-lite"/>
    </source>
</evidence>
<dbReference type="GO" id="GO:0071266">
    <property type="term" value="P:'de novo' L-methionine biosynthetic process"/>
    <property type="evidence" value="ECO:0007669"/>
    <property type="project" value="UniProtKB-UniRule"/>
</dbReference>
<dbReference type="GO" id="GO:0005737">
    <property type="term" value="C:cytoplasm"/>
    <property type="evidence" value="ECO:0007669"/>
    <property type="project" value="TreeGrafter"/>
</dbReference>
<protein>
    <recommendedName>
        <fullName evidence="3">O-succinylhomoserine sulfhydrylase</fullName>
        <shortName evidence="3">OSH sulfhydrylase</shortName>
        <shortName evidence="3">OSHS sulfhydrylase</shortName>
        <ecNumber evidence="3">2.5.1.-</ecNumber>
    </recommendedName>
</protein>
<dbReference type="SUPFAM" id="SSF53383">
    <property type="entry name" value="PLP-dependent transferases"/>
    <property type="match status" value="1"/>
</dbReference>
<dbReference type="UniPathway" id="UPA00051">
    <property type="reaction ID" value="UER00449"/>
</dbReference>
<dbReference type="InterPro" id="IPR015422">
    <property type="entry name" value="PyrdxlP-dep_Trfase_small"/>
</dbReference>
<keyword evidence="3" id="KW-0028">Amino-acid biosynthesis</keyword>
<organism evidence="7 8">
    <name type="scientific">Tistlia consotensis USBA 355</name>
    <dbReference type="NCBI Taxonomy" id="560819"/>
    <lineage>
        <taxon>Bacteria</taxon>
        <taxon>Pseudomonadati</taxon>
        <taxon>Pseudomonadota</taxon>
        <taxon>Alphaproteobacteria</taxon>
        <taxon>Rhodospirillales</taxon>
        <taxon>Rhodovibrionaceae</taxon>
        <taxon>Tistlia</taxon>
    </lineage>
</organism>
<dbReference type="PANTHER" id="PTHR11808">
    <property type="entry name" value="TRANS-SULFURATION ENZYME FAMILY MEMBER"/>
    <property type="match status" value="1"/>
</dbReference>
<comment type="pathway">
    <text evidence="3">Amino-acid biosynthesis; L-methionine biosynthesis via de novo pathway; L-homocysteine from O-succinyl-L-homoserine: step 1/1.</text>
</comment>
<comment type="catalytic activity">
    <reaction evidence="3">
        <text>O-succinyl-L-homoserine + hydrogen sulfide = L-homocysteine + succinate</text>
        <dbReference type="Rhea" id="RHEA:27826"/>
        <dbReference type="ChEBI" id="CHEBI:29919"/>
        <dbReference type="ChEBI" id="CHEBI:30031"/>
        <dbReference type="ChEBI" id="CHEBI:57661"/>
        <dbReference type="ChEBI" id="CHEBI:58199"/>
    </reaction>
</comment>
<evidence type="ECO:0000256" key="5">
    <source>
        <dbReference type="RuleBase" id="RU362118"/>
    </source>
</evidence>
<dbReference type="GO" id="GO:0019346">
    <property type="term" value="P:transsulfuration"/>
    <property type="evidence" value="ECO:0007669"/>
    <property type="project" value="InterPro"/>
</dbReference>
<comment type="function">
    <text evidence="3">Catalyzes the formation of L-homocysteine from O-succinyl-L-homoserine (OSHS) and hydrogen sulfide.</text>
</comment>
<reference evidence="7 8" key="1">
    <citation type="submission" date="2017-04" db="EMBL/GenBank/DDBJ databases">
        <authorList>
            <person name="Afonso C.L."/>
            <person name="Miller P.J."/>
            <person name="Scott M.A."/>
            <person name="Spackman E."/>
            <person name="Goraichik I."/>
            <person name="Dimitrov K.M."/>
            <person name="Suarez D.L."/>
            <person name="Swayne D.E."/>
        </authorList>
    </citation>
    <scope>NUCLEOTIDE SEQUENCE [LARGE SCALE GENOMIC DNA]</scope>
    <source>
        <strain evidence="7 8">USBA 355</strain>
    </source>
</reference>